<protein>
    <submittedName>
        <fullName evidence="3">DUF2752 domain-containing protein</fullName>
    </submittedName>
    <submittedName>
        <fullName evidence="2">Protein of uncharacterized function (DUF2752)</fullName>
    </submittedName>
</protein>
<dbReference type="RefSeq" id="WP_082424830.1">
    <property type="nucleotide sequence ID" value="NZ_CYYV01000001.1"/>
</dbReference>
<keyword evidence="1" id="KW-0812">Transmembrane</keyword>
<evidence type="ECO:0000313" key="4">
    <source>
        <dbReference type="Proteomes" id="UP000095706"/>
    </source>
</evidence>
<keyword evidence="1" id="KW-1133">Transmembrane helix</keyword>
<sequence length="154" mass="17334">MNTPSPNSMKRDPGRGSAYLSFLKKRCRDFFFFCLLLGVYVAFITLTGIGCPIRFSTGISCPGCGMSRAVLLMLSGHFQAAFRMHPLVYAVLPAGVWLFFGPEQTAGLRRFKKGIITVLVVLLLAVYAWRIYYHDPLLSIDPSLGRVLQWFYLN</sequence>
<keyword evidence="1" id="KW-0472">Membrane</keyword>
<feature type="transmembrane region" description="Helical" evidence="1">
    <location>
        <begin position="114"/>
        <end position="133"/>
    </location>
</feature>
<evidence type="ECO:0000256" key="1">
    <source>
        <dbReference type="SAM" id="Phobius"/>
    </source>
</evidence>
<accession>A0A173WGR3</accession>
<gene>
    <name evidence="2" type="ORF">ERS852406_00121</name>
    <name evidence="3" type="ORF">L0N21_14465</name>
</gene>
<dbReference type="InterPro" id="IPR021215">
    <property type="entry name" value="DUF2752"/>
</dbReference>
<evidence type="ECO:0000313" key="2">
    <source>
        <dbReference type="EMBL" id="CUN38719.1"/>
    </source>
</evidence>
<feature type="transmembrane region" description="Helical" evidence="1">
    <location>
        <begin position="30"/>
        <end position="49"/>
    </location>
</feature>
<dbReference type="Proteomes" id="UP000095706">
    <property type="component" value="Unassembled WGS sequence"/>
</dbReference>
<name>A0A173WGR3_9FIRM</name>
<evidence type="ECO:0000313" key="3">
    <source>
        <dbReference type="EMBL" id="MCG4766699.1"/>
    </source>
</evidence>
<reference evidence="3" key="2">
    <citation type="submission" date="2022-01" db="EMBL/GenBank/DDBJ databases">
        <title>Collection of gut derived symbiotic bacterial strains cultured from healthy donors.</title>
        <authorList>
            <person name="Lin H."/>
            <person name="Kohout C."/>
            <person name="Waligurski E."/>
            <person name="Pamer E.G."/>
        </authorList>
    </citation>
    <scope>NUCLEOTIDE SEQUENCE</scope>
    <source>
        <strain evidence="3">DFI.5.49</strain>
    </source>
</reference>
<reference evidence="2 4" key="1">
    <citation type="submission" date="2015-09" db="EMBL/GenBank/DDBJ databases">
        <authorList>
            <consortium name="Pathogen Informatics"/>
        </authorList>
    </citation>
    <scope>NUCLEOTIDE SEQUENCE [LARGE SCALE GENOMIC DNA]</scope>
    <source>
        <strain evidence="2 4">2789STDY5608849</strain>
    </source>
</reference>
<proteinExistence type="predicted"/>
<organism evidence="2 4">
    <name type="scientific">Fusicatenibacter saccharivorans</name>
    <dbReference type="NCBI Taxonomy" id="1150298"/>
    <lineage>
        <taxon>Bacteria</taxon>
        <taxon>Bacillati</taxon>
        <taxon>Bacillota</taxon>
        <taxon>Clostridia</taxon>
        <taxon>Lachnospirales</taxon>
        <taxon>Lachnospiraceae</taxon>
        <taxon>Fusicatenibacter</taxon>
    </lineage>
</organism>
<feature type="transmembrane region" description="Helical" evidence="1">
    <location>
        <begin position="86"/>
        <end position="102"/>
    </location>
</feature>
<dbReference type="EMBL" id="JAKNFS010000022">
    <property type="protein sequence ID" value="MCG4766699.1"/>
    <property type="molecule type" value="Genomic_DNA"/>
</dbReference>
<dbReference type="Pfam" id="PF10825">
    <property type="entry name" value="DUF2752"/>
    <property type="match status" value="1"/>
</dbReference>
<dbReference type="Proteomes" id="UP001199915">
    <property type="component" value="Unassembled WGS sequence"/>
</dbReference>
<dbReference type="AlphaFoldDB" id="A0A173WGR3"/>
<dbReference type="EMBL" id="CYYV01000001">
    <property type="protein sequence ID" value="CUN38719.1"/>
    <property type="molecule type" value="Genomic_DNA"/>
</dbReference>